<feature type="chain" id="PRO_5014382763" evidence="1">
    <location>
        <begin position="23"/>
        <end position="112"/>
    </location>
</feature>
<protein>
    <submittedName>
        <fullName evidence="2">Uncharacterized protein</fullName>
    </submittedName>
</protein>
<feature type="signal peptide" evidence="1">
    <location>
        <begin position="1"/>
        <end position="22"/>
    </location>
</feature>
<dbReference type="GeneID" id="36595472"/>
<dbReference type="AlphaFoldDB" id="A0A2J6SR13"/>
<dbReference type="EMBL" id="KZ613891">
    <property type="protein sequence ID" value="PMD53221.1"/>
    <property type="molecule type" value="Genomic_DNA"/>
</dbReference>
<dbReference type="InParanoid" id="A0A2J6SR13"/>
<evidence type="ECO:0000256" key="1">
    <source>
        <dbReference type="SAM" id="SignalP"/>
    </source>
</evidence>
<accession>A0A2J6SR13</accession>
<evidence type="ECO:0000313" key="3">
    <source>
        <dbReference type="Proteomes" id="UP000235371"/>
    </source>
</evidence>
<organism evidence="2 3">
    <name type="scientific">Hyaloscypha bicolor E</name>
    <dbReference type="NCBI Taxonomy" id="1095630"/>
    <lineage>
        <taxon>Eukaryota</taxon>
        <taxon>Fungi</taxon>
        <taxon>Dikarya</taxon>
        <taxon>Ascomycota</taxon>
        <taxon>Pezizomycotina</taxon>
        <taxon>Leotiomycetes</taxon>
        <taxon>Helotiales</taxon>
        <taxon>Hyaloscyphaceae</taxon>
        <taxon>Hyaloscypha</taxon>
        <taxon>Hyaloscypha bicolor</taxon>
    </lineage>
</organism>
<proteinExistence type="predicted"/>
<dbReference type="Proteomes" id="UP000235371">
    <property type="component" value="Unassembled WGS sequence"/>
</dbReference>
<sequence length="112" mass="12275">MASLIILAVVIAVAHTSKHVQAKSKKGDQQSLSATANKSTYDLGRVEYNMNTKMYSNSPHPSRYPFDNVASESEYSPPAYHQIANYHPAEFEVLMTENVAAVGDSKLTPTSK</sequence>
<reference evidence="2 3" key="1">
    <citation type="submission" date="2016-04" db="EMBL/GenBank/DDBJ databases">
        <title>A degradative enzymes factory behind the ericoid mycorrhizal symbiosis.</title>
        <authorList>
            <consortium name="DOE Joint Genome Institute"/>
            <person name="Martino E."/>
            <person name="Morin E."/>
            <person name="Grelet G."/>
            <person name="Kuo A."/>
            <person name="Kohler A."/>
            <person name="Daghino S."/>
            <person name="Barry K."/>
            <person name="Choi C."/>
            <person name="Cichocki N."/>
            <person name="Clum A."/>
            <person name="Copeland A."/>
            <person name="Hainaut M."/>
            <person name="Haridas S."/>
            <person name="Labutti K."/>
            <person name="Lindquist E."/>
            <person name="Lipzen A."/>
            <person name="Khouja H.-R."/>
            <person name="Murat C."/>
            <person name="Ohm R."/>
            <person name="Olson A."/>
            <person name="Spatafora J."/>
            <person name="Veneault-Fourrey C."/>
            <person name="Henrissat B."/>
            <person name="Grigoriev I."/>
            <person name="Martin F."/>
            <person name="Perotto S."/>
        </authorList>
    </citation>
    <scope>NUCLEOTIDE SEQUENCE [LARGE SCALE GENOMIC DNA]</scope>
    <source>
        <strain evidence="2 3">E</strain>
    </source>
</reference>
<gene>
    <name evidence="2" type="ORF">K444DRAFT_668313</name>
</gene>
<dbReference type="RefSeq" id="XP_024730125.1">
    <property type="nucleotide sequence ID" value="XM_024887396.1"/>
</dbReference>
<evidence type="ECO:0000313" key="2">
    <source>
        <dbReference type="EMBL" id="PMD53221.1"/>
    </source>
</evidence>
<keyword evidence="1" id="KW-0732">Signal</keyword>
<name>A0A2J6SR13_9HELO</name>
<keyword evidence="3" id="KW-1185">Reference proteome</keyword>